<evidence type="ECO:0000256" key="2">
    <source>
        <dbReference type="ARBA" id="ARBA00023315"/>
    </source>
</evidence>
<dbReference type="RefSeq" id="WP_244764173.1">
    <property type="nucleotide sequence ID" value="NZ_JALJCJ010000014.1"/>
</dbReference>
<accession>A0ABT8XNY1</accession>
<keyword evidence="1" id="KW-0808">Transferase</keyword>
<evidence type="ECO:0000256" key="1">
    <source>
        <dbReference type="ARBA" id="ARBA00022679"/>
    </source>
</evidence>
<dbReference type="Pfam" id="PF00583">
    <property type="entry name" value="Acetyltransf_1"/>
    <property type="match status" value="1"/>
</dbReference>
<dbReference type="EMBL" id="WHSC02000022">
    <property type="protein sequence ID" value="MDO6125074.1"/>
    <property type="molecule type" value="Genomic_DNA"/>
</dbReference>
<feature type="domain" description="N-acetyltransferase" evidence="3">
    <location>
        <begin position="2"/>
        <end position="159"/>
    </location>
</feature>
<dbReference type="SUPFAM" id="SSF55729">
    <property type="entry name" value="Acyl-CoA N-acyltransferases (Nat)"/>
    <property type="match status" value="1"/>
</dbReference>
<dbReference type="PROSITE" id="PS51186">
    <property type="entry name" value="GNAT"/>
    <property type="match status" value="1"/>
</dbReference>
<name>A0ABT8XNY1_9HYPH</name>
<sequence>MIEIRNATAGDAVILAEIGLAAWRKGILPLVPESVVDRVTAENPFIPFLRDMGPRILVATSDGLLAGLGACEHGDDYISDVWVSPVFEGRGVGSALLHALEREIITRGHSRARLHVAAANDRAFALYRHRGYREIWRGVRHDAVLDIPLEKIELAKDLVGT</sequence>
<evidence type="ECO:0000313" key="5">
    <source>
        <dbReference type="Proteomes" id="UP001177080"/>
    </source>
</evidence>
<dbReference type="InterPro" id="IPR050832">
    <property type="entry name" value="Bact_Acetyltransf"/>
</dbReference>
<comment type="caution">
    <text evidence="4">The sequence shown here is derived from an EMBL/GenBank/DDBJ whole genome shotgun (WGS) entry which is preliminary data.</text>
</comment>
<evidence type="ECO:0000313" key="4">
    <source>
        <dbReference type="EMBL" id="MDO6125074.1"/>
    </source>
</evidence>
<proteinExistence type="predicted"/>
<keyword evidence="2" id="KW-0012">Acyltransferase</keyword>
<dbReference type="InterPro" id="IPR016181">
    <property type="entry name" value="Acyl_CoA_acyltransferase"/>
</dbReference>
<dbReference type="Gene3D" id="3.40.630.30">
    <property type="match status" value="1"/>
</dbReference>
<dbReference type="InterPro" id="IPR000182">
    <property type="entry name" value="GNAT_dom"/>
</dbReference>
<organism evidence="4 5">
    <name type="scientific">Shinella curvata</name>
    <dbReference type="NCBI Taxonomy" id="1817964"/>
    <lineage>
        <taxon>Bacteria</taxon>
        <taxon>Pseudomonadati</taxon>
        <taxon>Pseudomonadota</taxon>
        <taxon>Alphaproteobacteria</taxon>
        <taxon>Hyphomicrobiales</taxon>
        <taxon>Rhizobiaceae</taxon>
        <taxon>Shinella</taxon>
    </lineage>
</organism>
<dbReference type="CDD" id="cd04301">
    <property type="entry name" value="NAT_SF"/>
    <property type="match status" value="1"/>
</dbReference>
<evidence type="ECO:0000259" key="3">
    <source>
        <dbReference type="PROSITE" id="PS51186"/>
    </source>
</evidence>
<reference evidence="4" key="1">
    <citation type="submission" date="2022-04" db="EMBL/GenBank/DDBJ databases">
        <title>Shinella lacus sp. nov., a novel member of the genus Shinella from water.</title>
        <authorList>
            <person name="Deng Y."/>
        </authorList>
    </citation>
    <scope>NUCLEOTIDE SEQUENCE</scope>
    <source>
        <strain evidence="4">JCM 31239</strain>
    </source>
</reference>
<dbReference type="PANTHER" id="PTHR43877">
    <property type="entry name" value="AMINOALKYLPHOSPHONATE N-ACETYLTRANSFERASE-RELATED-RELATED"/>
    <property type="match status" value="1"/>
</dbReference>
<dbReference type="PANTHER" id="PTHR43877:SF2">
    <property type="entry name" value="AMINOALKYLPHOSPHONATE N-ACETYLTRANSFERASE-RELATED"/>
    <property type="match status" value="1"/>
</dbReference>
<gene>
    <name evidence="4" type="ORF">GB928_028225</name>
</gene>
<dbReference type="Proteomes" id="UP001177080">
    <property type="component" value="Unassembled WGS sequence"/>
</dbReference>
<keyword evidence="5" id="KW-1185">Reference proteome</keyword>
<protein>
    <submittedName>
        <fullName evidence="4">GNAT family N-acetyltransferase</fullName>
    </submittedName>
</protein>